<dbReference type="Proteomes" id="UP000809440">
    <property type="component" value="Unassembled WGS sequence"/>
</dbReference>
<comment type="caution">
    <text evidence="1">The sequence shown here is derived from an EMBL/GenBank/DDBJ whole genome shotgun (WGS) entry which is preliminary data.</text>
</comment>
<organism evidence="1 3">
    <name type="scientific">Marivita cryptomonadis</name>
    <dbReference type="NCBI Taxonomy" id="505252"/>
    <lineage>
        <taxon>Bacteria</taxon>
        <taxon>Pseudomonadati</taxon>
        <taxon>Pseudomonadota</taxon>
        <taxon>Alphaproteobacteria</taxon>
        <taxon>Rhodobacterales</taxon>
        <taxon>Roseobacteraceae</taxon>
        <taxon>Marivita</taxon>
    </lineage>
</organism>
<evidence type="ECO:0000313" key="4">
    <source>
        <dbReference type="Proteomes" id="UP000809440"/>
    </source>
</evidence>
<dbReference type="AlphaFoldDB" id="A0A9Q2NUW1"/>
<dbReference type="RefSeq" id="WP_171046053.1">
    <property type="nucleotide sequence ID" value="NZ_JAFBWU010000005.1"/>
</dbReference>
<accession>A0A9Q2NUW1</accession>
<protein>
    <submittedName>
        <fullName evidence="1">Uncharacterized protein</fullName>
    </submittedName>
</protein>
<evidence type="ECO:0000313" key="1">
    <source>
        <dbReference type="EMBL" id="MBM2412653.1"/>
    </source>
</evidence>
<dbReference type="EMBL" id="JAFBXF010000005">
    <property type="protein sequence ID" value="MBM2417110.1"/>
    <property type="molecule type" value="Genomic_DNA"/>
</dbReference>
<reference evidence="1 4" key="1">
    <citation type="submission" date="2021-01" db="EMBL/GenBank/DDBJ databases">
        <title>Diatom-associated Roseobacters Show Island Model of Population Structure.</title>
        <authorList>
            <person name="Qu L."/>
            <person name="Feng X."/>
            <person name="Chen Y."/>
            <person name="Li L."/>
            <person name="Wang X."/>
            <person name="Hu Z."/>
            <person name="Wang H."/>
            <person name="Luo H."/>
        </authorList>
    </citation>
    <scope>NUCLEOTIDE SEQUENCE</scope>
    <source>
        <strain evidence="2 4">CC28-63</strain>
        <strain evidence="1">CC28-69</strain>
    </source>
</reference>
<dbReference type="GeneID" id="62643625"/>
<dbReference type="EMBL" id="JAFBXE010000005">
    <property type="protein sequence ID" value="MBM2412653.1"/>
    <property type="molecule type" value="Genomic_DNA"/>
</dbReference>
<sequence length="57" mass="6451">MDIYSPTLEELRVLETRAQADTSSPRRDGPVLMADCTTPLAGETLLSLLWKRWDSED</sequence>
<dbReference type="Proteomes" id="UP000755667">
    <property type="component" value="Unassembled WGS sequence"/>
</dbReference>
<keyword evidence="4" id="KW-1185">Reference proteome</keyword>
<gene>
    <name evidence="1" type="ORF">JQX41_10095</name>
    <name evidence="2" type="ORF">JQX48_09040</name>
</gene>
<evidence type="ECO:0000313" key="2">
    <source>
        <dbReference type="EMBL" id="MBM2417110.1"/>
    </source>
</evidence>
<proteinExistence type="predicted"/>
<name>A0A9Q2NUW1_9RHOB</name>
<evidence type="ECO:0000313" key="3">
    <source>
        <dbReference type="Proteomes" id="UP000755667"/>
    </source>
</evidence>